<dbReference type="AlphaFoldDB" id="A0A9P6LAI3"/>
<dbReference type="Proteomes" id="UP000736335">
    <property type="component" value="Unassembled WGS sequence"/>
</dbReference>
<dbReference type="Gene3D" id="1.10.510.10">
    <property type="entry name" value="Transferase(Phosphotransferase) domain 1"/>
    <property type="match status" value="1"/>
</dbReference>
<dbReference type="OrthoDB" id="4062651at2759"/>
<keyword evidence="3" id="KW-0808">Transferase</keyword>
<dbReference type="Pfam" id="PF07714">
    <property type="entry name" value="PK_Tyr_Ser-Thr"/>
    <property type="match status" value="1"/>
</dbReference>
<gene>
    <name evidence="3" type="ORF">BJ322DRAFT_1041938</name>
</gene>
<dbReference type="InterPro" id="IPR000719">
    <property type="entry name" value="Prot_kinase_dom"/>
</dbReference>
<name>A0A9P6LAI3_9AGAM</name>
<dbReference type="InterPro" id="IPR001245">
    <property type="entry name" value="Ser-Thr/Tyr_kinase_cat_dom"/>
</dbReference>
<dbReference type="SUPFAM" id="SSF56112">
    <property type="entry name" value="Protein kinase-like (PK-like)"/>
    <property type="match status" value="1"/>
</dbReference>
<dbReference type="GO" id="GO:0005524">
    <property type="term" value="F:ATP binding"/>
    <property type="evidence" value="ECO:0007669"/>
    <property type="project" value="InterPro"/>
</dbReference>
<reference evidence="3" key="1">
    <citation type="journal article" date="2020" name="Nat. Commun.">
        <title>Large-scale genome sequencing of mycorrhizal fungi provides insights into the early evolution of symbiotic traits.</title>
        <authorList>
            <person name="Miyauchi S."/>
            <person name="Kiss E."/>
            <person name="Kuo A."/>
            <person name="Drula E."/>
            <person name="Kohler A."/>
            <person name="Sanchez-Garcia M."/>
            <person name="Morin E."/>
            <person name="Andreopoulos B."/>
            <person name="Barry K.W."/>
            <person name="Bonito G."/>
            <person name="Buee M."/>
            <person name="Carver A."/>
            <person name="Chen C."/>
            <person name="Cichocki N."/>
            <person name="Clum A."/>
            <person name="Culley D."/>
            <person name="Crous P.W."/>
            <person name="Fauchery L."/>
            <person name="Girlanda M."/>
            <person name="Hayes R.D."/>
            <person name="Keri Z."/>
            <person name="LaButti K."/>
            <person name="Lipzen A."/>
            <person name="Lombard V."/>
            <person name="Magnuson J."/>
            <person name="Maillard F."/>
            <person name="Murat C."/>
            <person name="Nolan M."/>
            <person name="Ohm R.A."/>
            <person name="Pangilinan J."/>
            <person name="Pereira M.F."/>
            <person name="Perotto S."/>
            <person name="Peter M."/>
            <person name="Pfister S."/>
            <person name="Riley R."/>
            <person name="Sitrit Y."/>
            <person name="Stielow J.B."/>
            <person name="Szollosi G."/>
            <person name="Zifcakova L."/>
            <person name="Stursova M."/>
            <person name="Spatafora J.W."/>
            <person name="Tedersoo L."/>
            <person name="Vaario L.M."/>
            <person name="Yamada A."/>
            <person name="Yan M."/>
            <person name="Wang P."/>
            <person name="Xu J."/>
            <person name="Bruns T."/>
            <person name="Baldrian P."/>
            <person name="Vilgalys R."/>
            <person name="Dunand C."/>
            <person name="Henrissat B."/>
            <person name="Grigoriev I.V."/>
            <person name="Hibbett D."/>
            <person name="Nagy L.G."/>
            <person name="Martin F.M."/>
        </authorList>
    </citation>
    <scope>NUCLEOTIDE SEQUENCE</scope>
    <source>
        <strain evidence="3">UH-Tt-Lm1</strain>
    </source>
</reference>
<evidence type="ECO:0000259" key="2">
    <source>
        <dbReference type="PROSITE" id="PS50011"/>
    </source>
</evidence>
<reference evidence="3" key="2">
    <citation type="submission" date="2020-11" db="EMBL/GenBank/DDBJ databases">
        <authorList>
            <consortium name="DOE Joint Genome Institute"/>
            <person name="Kuo A."/>
            <person name="Miyauchi S."/>
            <person name="Kiss E."/>
            <person name="Drula E."/>
            <person name="Kohler A."/>
            <person name="Sanchez-Garcia M."/>
            <person name="Andreopoulos B."/>
            <person name="Barry K.W."/>
            <person name="Bonito G."/>
            <person name="Buee M."/>
            <person name="Carver A."/>
            <person name="Chen C."/>
            <person name="Cichocki N."/>
            <person name="Clum A."/>
            <person name="Culley D."/>
            <person name="Crous P.W."/>
            <person name="Fauchery L."/>
            <person name="Girlanda M."/>
            <person name="Hayes R."/>
            <person name="Keri Z."/>
            <person name="Labutti K."/>
            <person name="Lipzen A."/>
            <person name="Lombard V."/>
            <person name="Magnuson J."/>
            <person name="Maillard F."/>
            <person name="Morin E."/>
            <person name="Murat C."/>
            <person name="Nolan M."/>
            <person name="Ohm R."/>
            <person name="Pangilinan J."/>
            <person name="Pereira M."/>
            <person name="Perotto S."/>
            <person name="Peter M."/>
            <person name="Riley R."/>
            <person name="Sitrit Y."/>
            <person name="Stielow B."/>
            <person name="Szollosi G."/>
            <person name="Zifcakova L."/>
            <person name="Stursova M."/>
            <person name="Spatafora J.W."/>
            <person name="Tedersoo L."/>
            <person name="Vaario L.-M."/>
            <person name="Yamada A."/>
            <person name="Yan M."/>
            <person name="Wang P."/>
            <person name="Xu J."/>
            <person name="Bruns T."/>
            <person name="Baldrian P."/>
            <person name="Vilgalys R."/>
            <person name="Henrissat B."/>
            <person name="Grigoriev I.V."/>
            <person name="Hibbett D."/>
            <person name="Nagy L.G."/>
            <person name="Martin F.M."/>
        </authorList>
    </citation>
    <scope>NUCLEOTIDE SEQUENCE</scope>
    <source>
        <strain evidence="3">UH-Tt-Lm1</strain>
    </source>
</reference>
<organism evidence="3 4">
    <name type="scientific">Thelephora terrestris</name>
    <dbReference type="NCBI Taxonomy" id="56493"/>
    <lineage>
        <taxon>Eukaryota</taxon>
        <taxon>Fungi</taxon>
        <taxon>Dikarya</taxon>
        <taxon>Basidiomycota</taxon>
        <taxon>Agaricomycotina</taxon>
        <taxon>Agaricomycetes</taxon>
        <taxon>Thelephorales</taxon>
        <taxon>Thelephoraceae</taxon>
        <taxon>Thelephora</taxon>
    </lineage>
</organism>
<evidence type="ECO:0000256" key="1">
    <source>
        <dbReference type="SAM" id="MobiDB-lite"/>
    </source>
</evidence>
<dbReference type="PROSITE" id="PS50011">
    <property type="entry name" value="PROTEIN_KINASE_DOM"/>
    <property type="match status" value="1"/>
</dbReference>
<dbReference type="GO" id="GO:0004674">
    <property type="term" value="F:protein serine/threonine kinase activity"/>
    <property type="evidence" value="ECO:0007669"/>
    <property type="project" value="TreeGrafter"/>
</dbReference>
<dbReference type="InterPro" id="IPR011009">
    <property type="entry name" value="Kinase-like_dom_sf"/>
</dbReference>
<feature type="region of interest" description="Disordered" evidence="1">
    <location>
        <begin position="390"/>
        <end position="464"/>
    </location>
</feature>
<dbReference type="PANTHER" id="PTHR44329">
    <property type="entry name" value="SERINE/THREONINE-PROTEIN KINASE TNNI3K-RELATED"/>
    <property type="match status" value="1"/>
</dbReference>
<evidence type="ECO:0000313" key="3">
    <source>
        <dbReference type="EMBL" id="KAF9789361.1"/>
    </source>
</evidence>
<keyword evidence="4" id="KW-1185">Reference proteome</keyword>
<dbReference type="InterPro" id="IPR051681">
    <property type="entry name" value="Ser/Thr_Kinases-Pseudokinases"/>
</dbReference>
<proteinExistence type="predicted"/>
<protein>
    <submittedName>
        <fullName evidence="3">Kinase-like domain-containing protein</fullName>
    </submittedName>
</protein>
<dbReference type="PANTHER" id="PTHR44329:SF214">
    <property type="entry name" value="PROTEIN KINASE DOMAIN-CONTAINING PROTEIN"/>
    <property type="match status" value="1"/>
</dbReference>
<evidence type="ECO:0000313" key="4">
    <source>
        <dbReference type="Proteomes" id="UP000736335"/>
    </source>
</evidence>
<dbReference type="EMBL" id="WIUZ02000003">
    <property type="protein sequence ID" value="KAF9789361.1"/>
    <property type="molecule type" value="Genomic_DNA"/>
</dbReference>
<feature type="compositionally biased region" description="Polar residues" evidence="1">
    <location>
        <begin position="421"/>
        <end position="431"/>
    </location>
</feature>
<comment type="caution">
    <text evidence="3">The sequence shown here is derived from an EMBL/GenBank/DDBJ whole genome shotgun (WGS) entry which is preliminary data.</text>
</comment>
<feature type="domain" description="Protein kinase" evidence="2">
    <location>
        <begin position="105"/>
        <end position="368"/>
    </location>
</feature>
<sequence length="523" mass="58256">MSDELQGLPSHNFPPITDEDLARLEVDPQLIPFAVSTAQRAEQSSSGEPQLTPTEAENLVEILDRVVSSDTVNPGLKNRCFKVLRKVSPAHGILPKSYYLVAVTLLDSIPYASGGFADIWKGQMDGRQVCVKAFRTQTTANLTKIKRRFYRDIIGWKYIAHPNVVSFFGVSEALFSFCIISPWLSNGNILEYIRKNQRVNRLTLLAQAASGLEYLHSLGIVHSDVNPGNILIDDDGSACLGDFGITAVITDPSVVEPGSTTTSKAGVVRYMAPELLHPSQFNLKNSNPTKESDIYSLAVTSYEVLAGVLPYGNNRDGIIIFHVVSGDRPPRPENTQWLRDQIWDMITKCWSEQRETRWDIRTVVHQLSVSSIQEVAEAQRDVQMISRSLHVVEDPSPSPPPPPRRATMGGQSSLFVEEPSLPNTTNNSAQRKANKGFATRGGSGRAKSVPSMSLPKAFRRPTFPFPLRSNQERLENFDRPQTQRPRKLAFWKPKKGLRNAVNVIRGILRMKKLANHDDHSPSQ</sequence>
<accession>A0A9P6LAI3</accession>
<keyword evidence="3" id="KW-0418">Kinase</keyword>